<dbReference type="OrthoDB" id="9796189at2"/>
<accession>A0A5C4S8I0</accession>
<sequence>MAGSGRIILPHGSYKKLHSYRKTEIIYDLTVRFCRRFLSVRDRTVDQMVQAARSGKQNIVEGCMASGTSKEMEIKLVNVARASLEELLEDYCDFLRTRDLSVWEKNSREALFVRKLSRESGVSYESFREFVETRPAEVVANIAICLINQASFLLKRQLETLEQRFIEEGGIRERMTKARLDSRQKR</sequence>
<dbReference type="InterPro" id="IPR026354">
    <property type="entry name" value="4helix_suffix_dom"/>
</dbReference>
<dbReference type="EMBL" id="VDCH01000003">
    <property type="protein sequence ID" value="TNJ39790.1"/>
    <property type="molecule type" value="Genomic_DNA"/>
</dbReference>
<dbReference type="NCBIfam" id="TIGR02436">
    <property type="entry name" value="four helix bundle protein"/>
    <property type="match status" value="1"/>
</dbReference>
<evidence type="ECO:0000313" key="1">
    <source>
        <dbReference type="EMBL" id="TNJ39790.1"/>
    </source>
</evidence>
<keyword evidence="2" id="KW-1185">Reference proteome</keyword>
<evidence type="ECO:0000313" key="2">
    <source>
        <dbReference type="Proteomes" id="UP000308271"/>
    </source>
</evidence>
<name>A0A5C4S8I0_CHLTI</name>
<protein>
    <submittedName>
        <fullName evidence="1">Four helix bundle protein</fullName>
    </submittedName>
</protein>
<dbReference type="Proteomes" id="UP000308271">
    <property type="component" value="Unassembled WGS sequence"/>
</dbReference>
<dbReference type="InterPro" id="IPR036583">
    <property type="entry name" value="23S_rRNA_IVS_sf"/>
</dbReference>
<organism evidence="1 2">
    <name type="scientific">Chlorobaculum thiosulfatiphilum</name>
    <name type="common">Chlorobium limicola f.sp. thiosulfatophilum</name>
    <dbReference type="NCBI Taxonomy" id="115852"/>
    <lineage>
        <taxon>Bacteria</taxon>
        <taxon>Pseudomonadati</taxon>
        <taxon>Chlorobiota</taxon>
        <taxon>Chlorobiia</taxon>
        <taxon>Chlorobiales</taxon>
        <taxon>Chlorobiaceae</taxon>
        <taxon>Chlorobaculum</taxon>
    </lineage>
</organism>
<dbReference type="InterPro" id="IPR012657">
    <property type="entry name" value="23S_rRNA-intervening_sequence"/>
</dbReference>
<reference evidence="1 2" key="1">
    <citation type="submission" date="2019-05" db="EMBL/GenBank/DDBJ databases">
        <title>Draft Whole-Genome sequence of the green sulfur bacterium Chlorobaculum thiosulfatiphilum DSM 249.</title>
        <authorList>
            <person name="Meyer T.E."/>
            <person name="Kyndt J.A."/>
        </authorList>
    </citation>
    <scope>NUCLEOTIDE SEQUENCE [LARGE SCALE GENOMIC DNA]</scope>
    <source>
        <strain evidence="1 2">DSM 249</strain>
    </source>
</reference>
<dbReference type="RefSeq" id="WP_139456094.1">
    <property type="nucleotide sequence ID" value="NZ_VDCH01000003.1"/>
</dbReference>
<dbReference type="Gene3D" id="1.20.1440.60">
    <property type="entry name" value="23S rRNA-intervening sequence"/>
    <property type="match status" value="1"/>
</dbReference>
<proteinExistence type="predicted"/>
<dbReference type="SUPFAM" id="SSF158446">
    <property type="entry name" value="IVS-encoded protein-like"/>
    <property type="match status" value="1"/>
</dbReference>
<gene>
    <name evidence="1" type="ORF">FGF66_02290</name>
</gene>
<dbReference type="AlphaFoldDB" id="A0A5C4S8I0"/>
<dbReference type="NCBIfam" id="TIGR04258">
    <property type="entry name" value="4helix_suffix"/>
    <property type="match status" value="1"/>
</dbReference>
<comment type="caution">
    <text evidence="1">The sequence shown here is derived from an EMBL/GenBank/DDBJ whole genome shotgun (WGS) entry which is preliminary data.</text>
</comment>